<organism evidence="1 2">
    <name type="scientific">Selenomonas ruminantium</name>
    <dbReference type="NCBI Taxonomy" id="971"/>
    <lineage>
        <taxon>Bacteria</taxon>
        <taxon>Bacillati</taxon>
        <taxon>Bacillota</taxon>
        <taxon>Negativicutes</taxon>
        <taxon>Selenomonadales</taxon>
        <taxon>Selenomonadaceae</taxon>
        <taxon>Selenomonas</taxon>
    </lineage>
</organism>
<evidence type="ECO:0000313" key="1">
    <source>
        <dbReference type="EMBL" id="SFA70847.1"/>
    </source>
</evidence>
<name>A0A1I0V456_SELRU</name>
<accession>A0A1I0V456</accession>
<dbReference type="RefSeq" id="WP_074811840.1">
    <property type="nucleotide sequence ID" value="NZ_FOJX01000001.1"/>
</dbReference>
<proteinExistence type="predicted"/>
<gene>
    <name evidence="1" type="ORF">SAMN05216587_101225</name>
</gene>
<sequence>MEKSYLFWAVYKNLEKEVLMVFDYVHCTDKHLEVYSMHIADLIVRCVIEIESISKEIYRNIKEMSNEEVPKDYVFKEENHSSFLMFDTDCLSLLNRIWGLDKRRIIIAAVKCSLMKQENKSFRPLKNAGKKGDRGAYWNRVYQALKHDRFKNLKKGNIRALLHAMGALYLLNIYYMNESVNLGDSKTSFDASMGSKLFSLIYNDVRSIGISGDKITLPNGGGKEDDEEATYILKVNDIDLPKYIKSFQQDIADANKRIQDSLELKEYLKNHPEYSNIDIIKQIEGAGLKMGQFLKMNNFMKTLHRLKYIAVLNKNQPLYPDKLMG</sequence>
<dbReference type="AlphaFoldDB" id="A0A1I0V456"/>
<evidence type="ECO:0000313" key="2">
    <source>
        <dbReference type="Proteomes" id="UP000183843"/>
    </source>
</evidence>
<dbReference type="EMBL" id="FOJX01000001">
    <property type="protein sequence ID" value="SFA70847.1"/>
    <property type="molecule type" value="Genomic_DNA"/>
</dbReference>
<dbReference type="Proteomes" id="UP000183843">
    <property type="component" value="Unassembled WGS sequence"/>
</dbReference>
<protein>
    <submittedName>
        <fullName evidence="1">Uncharacterized protein</fullName>
    </submittedName>
</protein>
<reference evidence="1 2" key="1">
    <citation type="submission" date="2016-10" db="EMBL/GenBank/DDBJ databases">
        <authorList>
            <person name="de Groot N.N."/>
        </authorList>
    </citation>
    <scope>NUCLEOTIDE SEQUENCE [LARGE SCALE GENOMIC DNA]</scope>
    <source>
        <strain evidence="1 2">L14</strain>
    </source>
</reference>